<dbReference type="STRING" id="196109.A0A136JJI7"/>
<organism evidence="3 4">
    <name type="scientific">Microdochium bolleyi</name>
    <dbReference type="NCBI Taxonomy" id="196109"/>
    <lineage>
        <taxon>Eukaryota</taxon>
        <taxon>Fungi</taxon>
        <taxon>Dikarya</taxon>
        <taxon>Ascomycota</taxon>
        <taxon>Pezizomycotina</taxon>
        <taxon>Sordariomycetes</taxon>
        <taxon>Xylariomycetidae</taxon>
        <taxon>Xylariales</taxon>
        <taxon>Microdochiaceae</taxon>
        <taxon>Microdochium</taxon>
    </lineage>
</organism>
<feature type="transmembrane region" description="Helical" evidence="1">
    <location>
        <begin position="38"/>
        <end position="61"/>
    </location>
</feature>
<dbReference type="Pfam" id="PF03134">
    <property type="entry name" value="TB2_DP1_HVA22"/>
    <property type="match status" value="1"/>
</dbReference>
<dbReference type="PANTHER" id="PTHR12300:SF177">
    <property type="entry name" value="PROTEIN YOP1"/>
    <property type="match status" value="1"/>
</dbReference>
<keyword evidence="1" id="KW-0812">Transmembrane</keyword>
<feature type="compositionally biased region" description="Low complexity" evidence="2">
    <location>
        <begin position="198"/>
        <end position="212"/>
    </location>
</feature>
<dbReference type="PANTHER" id="PTHR12300">
    <property type="entry name" value="HVA22-LIKE PROTEINS"/>
    <property type="match status" value="1"/>
</dbReference>
<name>A0A136JJI7_9PEZI</name>
<comment type="caution">
    <text evidence="1">Lacks conserved residue(s) required for the propagation of feature annotation.</text>
</comment>
<dbReference type="Proteomes" id="UP000070501">
    <property type="component" value="Unassembled WGS sequence"/>
</dbReference>
<evidence type="ECO:0000313" key="4">
    <source>
        <dbReference type="Proteomes" id="UP000070501"/>
    </source>
</evidence>
<protein>
    <recommendedName>
        <fullName evidence="1">Protein YOP1</fullName>
    </recommendedName>
</protein>
<gene>
    <name evidence="3" type="ORF">Micbo1qcDRAFT_156129</name>
</gene>
<comment type="subcellular location">
    <subcellularLocation>
        <location evidence="1">Membrane</location>
        <topology evidence="1">Multi-pass membrane protein</topology>
    </subcellularLocation>
</comment>
<keyword evidence="1" id="KW-1133">Transmembrane helix</keyword>
<dbReference type="EMBL" id="KQ964245">
    <property type="protein sequence ID" value="KXJ97296.1"/>
    <property type="molecule type" value="Genomic_DNA"/>
</dbReference>
<evidence type="ECO:0000256" key="2">
    <source>
        <dbReference type="SAM" id="MobiDB-lite"/>
    </source>
</evidence>
<reference evidence="4" key="1">
    <citation type="submission" date="2016-02" db="EMBL/GenBank/DDBJ databases">
        <title>Draft genome sequence of Microdochium bolleyi, a fungal endophyte of beachgrass.</title>
        <authorList>
            <consortium name="DOE Joint Genome Institute"/>
            <person name="David A.S."/>
            <person name="May G."/>
            <person name="Haridas S."/>
            <person name="Lim J."/>
            <person name="Wang M."/>
            <person name="Labutti K."/>
            <person name="Lipzen A."/>
            <person name="Barry K."/>
            <person name="Grigoriev I.V."/>
        </authorList>
    </citation>
    <scope>NUCLEOTIDE SEQUENCE [LARGE SCALE GENOMIC DNA]</scope>
    <source>
        <strain evidence="4">J235TASD1</strain>
    </source>
</reference>
<evidence type="ECO:0000256" key="1">
    <source>
        <dbReference type="RuleBase" id="RU362006"/>
    </source>
</evidence>
<accession>A0A136JJI7</accession>
<feature type="region of interest" description="Disordered" evidence="2">
    <location>
        <begin position="259"/>
        <end position="368"/>
    </location>
</feature>
<keyword evidence="1" id="KW-0472">Membrane</keyword>
<proteinExistence type="inferred from homology"/>
<dbReference type="InParanoid" id="A0A136JJI7"/>
<keyword evidence="4" id="KW-1185">Reference proteome</keyword>
<evidence type="ECO:0000313" key="3">
    <source>
        <dbReference type="EMBL" id="KXJ97296.1"/>
    </source>
</evidence>
<feature type="region of interest" description="Disordered" evidence="2">
    <location>
        <begin position="198"/>
        <end position="220"/>
    </location>
</feature>
<feature type="transmembrane region" description="Helical" evidence="1">
    <location>
        <begin position="7"/>
        <end position="26"/>
    </location>
</feature>
<dbReference type="OrthoDB" id="434647at2759"/>
<dbReference type="AlphaFoldDB" id="A0A136JJI7"/>
<feature type="compositionally biased region" description="Basic and acidic residues" evidence="2">
    <location>
        <begin position="298"/>
        <end position="309"/>
    </location>
</feature>
<dbReference type="GO" id="GO:0016020">
    <property type="term" value="C:membrane"/>
    <property type="evidence" value="ECO:0007669"/>
    <property type="project" value="UniProtKB-SubCell"/>
</dbReference>
<comment type="similarity">
    <text evidence="1">Belongs to the DP1 family.</text>
</comment>
<dbReference type="InterPro" id="IPR004345">
    <property type="entry name" value="TB2_DP1_HVA22"/>
</dbReference>
<sequence length="368" mass="39586">MFDILPNFLSSIASFLFPLFASYKALKTSDPSQLTPWLMYWSVLSVVVLVESWTSFILFWVPFYAYMRLFFLLYLVLPQTQGAKHIYDTYIYPYLEENEVAIEEFIATSHDRLRAAGLAYLQQAIEWFRINVLGMAPSEVPAEAPRRASEAPQGYTQALLARFSVPATKWAADNAGAAGHDFFNLLAGAVSAAASGAAGSGSAPSAARRAPGQTGSLIPQNISGEQEKMSFIAAQRERLNFVLGALDKEAAEIERSRGGYAKGGDLRPSSISLDGTAADNGASRPPSGGSVWSALSKSRSEVDFEKIDAESGAEDENGMRRRAQQAAGQETPGVSGKAWNFLGFGTTTTGEATPRADDGSGRSSGFSK</sequence>